<feature type="region of interest" description="Disordered" evidence="1">
    <location>
        <begin position="1327"/>
        <end position="1416"/>
    </location>
</feature>
<dbReference type="GO" id="GO:0008104">
    <property type="term" value="P:intracellular protein localization"/>
    <property type="evidence" value="ECO:0000318"/>
    <property type="project" value="GO_Central"/>
</dbReference>
<name>A7SKU2_NEMVE</name>
<dbReference type="HOGENOM" id="CLU_245735_0_0_1"/>
<feature type="region of interest" description="Disordered" evidence="1">
    <location>
        <begin position="871"/>
        <end position="906"/>
    </location>
</feature>
<dbReference type="GO" id="GO:0016020">
    <property type="term" value="C:membrane"/>
    <property type="evidence" value="ECO:0000318"/>
    <property type="project" value="GO_Central"/>
</dbReference>
<feature type="compositionally biased region" description="Acidic residues" evidence="1">
    <location>
        <begin position="1129"/>
        <end position="1146"/>
    </location>
</feature>
<feature type="region of interest" description="Disordered" evidence="1">
    <location>
        <begin position="48"/>
        <end position="115"/>
    </location>
</feature>
<evidence type="ECO:0008006" key="4">
    <source>
        <dbReference type="Google" id="ProtNLM"/>
    </source>
</evidence>
<feature type="region of interest" description="Disordered" evidence="1">
    <location>
        <begin position="1124"/>
        <end position="1160"/>
    </location>
</feature>
<dbReference type="GO" id="GO:0005829">
    <property type="term" value="C:cytosol"/>
    <property type="evidence" value="ECO:0000318"/>
    <property type="project" value="GO_Central"/>
</dbReference>
<feature type="compositionally biased region" description="Basic residues" evidence="1">
    <location>
        <begin position="1343"/>
        <end position="1353"/>
    </location>
</feature>
<protein>
    <recommendedName>
        <fullName evidence="4">Lysosomal-trafficking regulator</fullName>
    </recommendedName>
</protein>
<accession>A7SKU2</accession>
<dbReference type="PhylomeDB" id="A7SKU2"/>
<evidence type="ECO:0000313" key="3">
    <source>
        <dbReference type="Proteomes" id="UP000001593"/>
    </source>
</evidence>
<gene>
    <name evidence="2" type="ORF">NEMVEDRAFT_v1g213844</name>
</gene>
<feature type="compositionally biased region" description="Basic and acidic residues" evidence="1">
    <location>
        <begin position="80"/>
        <end position="90"/>
    </location>
</feature>
<feature type="compositionally biased region" description="Basic and acidic residues" evidence="1">
    <location>
        <begin position="1147"/>
        <end position="1160"/>
    </location>
</feature>
<dbReference type="Proteomes" id="UP000001593">
    <property type="component" value="Unassembled WGS sequence"/>
</dbReference>
<feature type="compositionally biased region" description="Basic and acidic residues" evidence="1">
    <location>
        <begin position="871"/>
        <end position="886"/>
    </location>
</feature>
<evidence type="ECO:0000313" key="2">
    <source>
        <dbReference type="EMBL" id="EDO35676.1"/>
    </source>
</evidence>
<feature type="compositionally biased region" description="Polar residues" evidence="1">
    <location>
        <begin position="890"/>
        <end position="906"/>
    </location>
</feature>
<feature type="region of interest" description="Disordered" evidence="1">
    <location>
        <begin position="577"/>
        <end position="602"/>
    </location>
</feature>
<dbReference type="OMA" id="PCTVNML"/>
<dbReference type="KEGG" id="nve:5507137"/>
<dbReference type="STRING" id="45351.A7SKU2"/>
<dbReference type="GO" id="GO:0019901">
    <property type="term" value="F:protein kinase binding"/>
    <property type="evidence" value="ECO:0000318"/>
    <property type="project" value="GO_Central"/>
</dbReference>
<evidence type="ECO:0000256" key="1">
    <source>
        <dbReference type="SAM" id="MobiDB-lite"/>
    </source>
</evidence>
<feature type="compositionally biased region" description="Polar residues" evidence="1">
    <location>
        <begin position="91"/>
        <end position="115"/>
    </location>
</feature>
<feature type="region of interest" description="Disordered" evidence="1">
    <location>
        <begin position="780"/>
        <end position="801"/>
    </location>
</feature>
<feature type="compositionally biased region" description="Polar residues" evidence="1">
    <location>
        <begin position="48"/>
        <end position="57"/>
    </location>
</feature>
<dbReference type="eggNOG" id="KOG1786">
    <property type="taxonomic scope" value="Eukaryota"/>
</dbReference>
<keyword evidence="3" id="KW-1185">Reference proteome</keyword>
<reference evidence="2 3" key="1">
    <citation type="journal article" date="2007" name="Science">
        <title>Sea anemone genome reveals ancestral eumetazoan gene repertoire and genomic organization.</title>
        <authorList>
            <person name="Putnam N.H."/>
            <person name="Srivastava M."/>
            <person name="Hellsten U."/>
            <person name="Dirks B."/>
            <person name="Chapman J."/>
            <person name="Salamov A."/>
            <person name="Terry A."/>
            <person name="Shapiro H."/>
            <person name="Lindquist E."/>
            <person name="Kapitonov V.V."/>
            <person name="Jurka J."/>
            <person name="Genikhovich G."/>
            <person name="Grigoriev I.V."/>
            <person name="Lucas S.M."/>
            <person name="Steele R.E."/>
            <person name="Finnerty J.R."/>
            <person name="Technau U."/>
            <person name="Martindale M.Q."/>
            <person name="Rokhsar D.S."/>
        </authorList>
    </citation>
    <scope>NUCLEOTIDE SEQUENCE [LARGE SCALE GENOMIC DNA]</scope>
    <source>
        <strain evidence="3">CH2 X CH6</strain>
    </source>
</reference>
<dbReference type="EMBL" id="DS469691">
    <property type="protein sequence ID" value="EDO35676.1"/>
    <property type="molecule type" value="Genomic_DNA"/>
</dbReference>
<dbReference type="InParanoid" id="A7SKU2"/>
<organism evidence="2 3">
    <name type="scientific">Nematostella vectensis</name>
    <name type="common">Starlet sea anemone</name>
    <dbReference type="NCBI Taxonomy" id="45351"/>
    <lineage>
        <taxon>Eukaryota</taxon>
        <taxon>Metazoa</taxon>
        <taxon>Cnidaria</taxon>
        <taxon>Anthozoa</taxon>
        <taxon>Hexacorallia</taxon>
        <taxon>Actiniaria</taxon>
        <taxon>Edwardsiidae</taxon>
        <taxon>Nematostella</taxon>
    </lineage>
</organism>
<sequence length="1565" mass="172625">MSLKVISPAELDLAMTEWDNYFQDPKTTPYHAILANALMMEHLKTRYTSHMRSTTSTPDPPKSRAQTLTQELVSPPNGRNLRERREDRDSSTAGDSDGLTSISSMGSTSLQSSNVSDNYNVPNLLELELQQQSSGISSAVGSLETSLGALFDEPEFSITPGKDLMEMAKELFEVNTFQLLLLVLTILEKLCCREMSNQDASLILQTSGQLIDLVVCLSGANCPRLISEELEVECTWDVSTATAALLSILRGVFALLYAACRNSKSAKQLAKSAYIKTLVNVVENLTSRLNFSAKHFDELTEEIEAYDFSSSDSLPDDLHSLPHWIRFQPLLCLVHSIQGLLTFLCSALHFGTLVNSSVVAFMRELLEHFSTNSGFDTTVSVISKVEELLVASCKVPEKVNAPSPAQTLRSLPRVSLCYILSNLGNVVSLIKKGKTNCRAGTGIPLQRKSQTSSVSPLVQFEGVTSEMEESSESAGDMEGERRSIDTASDEGCPVLVPVFSLLAVFRGSRTHYLSSQVLLCLAKVGVCSCLDPDVLVTSLLSRFHQQPRPLQTMILKLIPQLVLTEVDLASDAFRTKEPQPNYTTRRQRRLSKSSKASPLRSDSAGEAFSRFTGLHRGSLETTVSPSWACFSQYCALLTCENHVVALETAKSLRSFVNFGSSSLKEELFRVVILPSILRCDDRHKTIRFPFEVSSSPDREIDHVDMPRLHPGSSGHISKDVLKVLLSFLPSLLLNENSRSLFFGCGGLNEMLSFLAVQEVQELVISVFRYLVMLEDRAQSRERSRGSTNKSTDSEGSEGRRKEDLDIATKAFLSLLQFTACLEESSVLVKPTEKIKAFGGLPSEILDKEQSPVAGSPPGDRTLKRDDAIESLDKCGDNQELPKKDVEESSIETTVGNQQSSGNGTLSQENFNSILGNDVEDSPDLTPTARTHFLEESLAQPSAALENISLRIYVWKACLDLVVSNKLFLELLIDGNGQVYSYELLKWLLEFFQNQFTCEVVEEEKDALRDMVALFEAVLAVCIRLAYVGLWQDQAALPSIDSLLHTTERTVKFSVVLREFLGRGLCDALTKAAVKTLLPPAVHTQQEGEEEVHSAPFYRDAGGEGNAEWSQLMIEDELETLNGGKKSLEDGYEADNEVNSDSSDDQDEKIARQRRSVRERQRNSEVREDTVFFRGLVIHPQICKFLLKLLTAVYQQESFKSARKVIVLTHAAQCLLGLVKDCEQNCKLLCEQGMLSSLLACYRDVLCSSHESLGGLQATLLDVFMSLAAQNIRAAELWELVQVFKAKSVPWGLLCGSLAQVAGKASQYPGPGYMLSFPCRLHTVESRFKPTGRRARGQRIPSKVPRKSLSRRGRHQLDSPGDASSEGATSEVSLLKAKTKSPDSPGRSRRVRNNVGQQTAESTRPRAASLRASKMHRSASLPSAMCESWDPKVVTTSLTEDSADLPSPFDIKAVNLRLQGSVPLPSSGFSIALWVRFHNIRRYMDCEAPTWKDEGRARSYSGRLAGLRAARAAAMPSDFAAARGDSLFSSGEALHLCSFGSRRSLFEVWVLPPSGCVLFRQVCVPS</sequence>
<proteinExistence type="predicted"/>